<dbReference type="VEuPathDB" id="VectorBase:AATE015037"/>
<sequence>MEPTQPGEEQPKEREKLPPADGGSGSTSETVAPSESTEIGKSSTEMKETAAHIPPEDDRLPDGMASLEKALQAMEEDSAEETFVIESSPEKQPSEKTKEDSLKSPGEEVFSIDDEEEAEERPVAEEEEDEEEEEEEEEDEEEEFEEMDEDEEIYVETTERVDANELSDENSSEPEISSDEYTDDEVDRVRAGARKGEKSMPAPDNRRACNEQDNDDGDVQILTDDDEVEEEEDNEPDEEDEEEDEEDDEDLDGTPEQETIVIRKFGLKYDSDSSESLVEKCPKLKVKYRNYQHKLAGVLRKRSFKIVLTTITTGNTMVVTGDIPSLSEVYRRAHRTMPLQLAGQIRKSTRP</sequence>
<dbReference type="EnsemblMetazoa" id="AATE015037-RA">
    <property type="protein sequence ID" value="AATE015037-PA.1"/>
    <property type="gene ID" value="AATE015037"/>
</dbReference>
<feature type="compositionally biased region" description="Polar residues" evidence="1">
    <location>
        <begin position="26"/>
        <end position="43"/>
    </location>
</feature>
<feature type="compositionally biased region" description="Basic and acidic residues" evidence="1">
    <location>
        <begin position="44"/>
        <end position="61"/>
    </location>
</feature>
<reference evidence="2" key="1">
    <citation type="submission" date="2022-08" db="UniProtKB">
        <authorList>
            <consortium name="EnsemblMetazoa"/>
        </authorList>
    </citation>
    <scope>IDENTIFICATION</scope>
    <source>
        <strain evidence="2">EBRO</strain>
    </source>
</reference>
<dbReference type="STRING" id="41427.A0A182JBM0"/>
<feature type="compositionally biased region" description="Basic and acidic residues" evidence="1">
    <location>
        <begin position="9"/>
        <end position="18"/>
    </location>
</feature>
<proteinExistence type="predicted"/>
<feature type="compositionally biased region" description="Acidic residues" evidence="1">
    <location>
        <begin position="110"/>
        <end position="154"/>
    </location>
</feature>
<evidence type="ECO:0000256" key="1">
    <source>
        <dbReference type="SAM" id="MobiDB-lite"/>
    </source>
</evidence>
<feature type="compositionally biased region" description="Acidic residues" evidence="1">
    <location>
        <begin position="212"/>
        <end position="255"/>
    </location>
</feature>
<protein>
    <submittedName>
        <fullName evidence="2">Uncharacterized protein</fullName>
    </submittedName>
</protein>
<feature type="compositionally biased region" description="Basic and acidic residues" evidence="1">
    <location>
        <begin position="187"/>
        <end position="210"/>
    </location>
</feature>
<evidence type="ECO:0000313" key="2">
    <source>
        <dbReference type="EnsemblMetazoa" id="AATE015037-PA.1"/>
    </source>
</evidence>
<feature type="compositionally biased region" description="Basic and acidic residues" evidence="1">
    <location>
        <begin position="88"/>
        <end position="106"/>
    </location>
</feature>
<name>A0A182JBM0_ANOAO</name>
<accession>A0A182JBM0</accession>
<organism evidence="2">
    <name type="scientific">Anopheles atroparvus</name>
    <name type="common">European mosquito</name>
    <dbReference type="NCBI Taxonomy" id="41427"/>
    <lineage>
        <taxon>Eukaryota</taxon>
        <taxon>Metazoa</taxon>
        <taxon>Ecdysozoa</taxon>
        <taxon>Arthropoda</taxon>
        <taxon>Hexapoda</taxon>
        <taxon>Insecta</taxon>
        <taxon>Pterygota</taxon>
        <taxon>Neoptera</taxon>
        <taxon>Endopterygota</taxon>
        <taxon>Diptera</taxon>
        <taxon>Nematocera</taxon>
        <taxon>Culicoidea</taxon>
        <taxon>Culicidae</taxon>
        <taxon>Anophelinae</taxon>
        <taxon>Anopheles</taxon>
    </lineage>
</organism>
<dbReference type="AlphaFoldDB" id="A0A182JBM0"/>
<feature type="compositionally biased region" description="Acidic residues" evidence="1">
    <location>
        <begin position="165"/>
        <end position="186"/>
    </location>
</feature>
<feature type="region of interest" description="Disordered" evidence="1">
    <location>
        <begin position="1"/>
        <end position="258"/>
    </location>
</feature>